<dbReference type="EMBL" id="CDMZ01003415">
    <property type="protein sequence ID" value="CEM46265.1"/>
    <property type="molecule type" value="Genomic_DNA"/>
</dbReference>
<reference evidence="2" key="1">
    <citation type="submission" date="2014-11" db="EMBL/GenBank/DDBJ databases">
        <authorList>
            <person name="Otto D Thomas"/>
            <person name="Naeem Raeece"/>
        </authorList>
    </citation>
    <scope>NUCLEOTIDE SEQUENCE</scope>
</reference>
<evidence type="ECO:0000313" key="2">
    <source>
        <dbReference type="EMBL" id="CEM46265.1"/>
    </source>
</evidence>
<feature type="region of interest" description="Disordered" evidence="1">
    <location>
        <begin position="88"/>
        <end position="108"/>
    </location>
</feature>
<dbReference type="PhylomeDB" id="A0A0G4HPU4"/>
<organism evidence="2">
    <name type="scientific">Chromera velia CCMP2878</name>
    <dbReference type="NCBI Taxonomy" id="1169474"/>
    <lineage>
        <taxon>Eukaryota</taxon>
        <taxon>Sar</taxon>
        <taxon>Alveolata</taxon>
        <taxon>Colpodellida</taxon>
        <taxon>Chromeraceae</taxon>
        <taxon>Chromera</taxon>
    </lineage>
</organism>
<evidence type="ECO:0000256" key="1">
    <source>
        <dbReference type="SAM" id="MobiDB-lite"/>
    </source>
</evidence>
<name>A0A0G4HPU4_9ALVE</name>
<protein>
    <submittedName>
        <fullName evidence="2">Uncharacterized protein</fullName>
    </submittedName>
</protein>
<feature type="region of interest" description="Disordered" evidence="1">
    <location>
        <begin position="37"/>
        <end position="56"/>
    </location>
</feature>
<feature type="region of interest" description="Disordered" evidence="1">
    <location>
        <begin position="135"/>
        <end position="162"/>
    </location>
</feature>
<gene>
    <name evidence="2" type="ORF">Cvel_29963</name>
</gene>
<dbReference type="VEuPathDB" id="CryptoDB:Cvel_29963"/>
<dbReference type="AlphaFoldDB" id="A0A0G4HPU4"/>
<accession>A0A0G4HPU4</accession>
<proteinExistence type="predicted"/>
<sequence>MIKPIATSTEVNSSTGSLEGCECLQYGIHVPIEKDSESACMKSEEKEDPQEESWEKEATVINRSISAKLREDVKGKWEKCSRDVNNVPQSKADISTEGDTVGTEGGDKVEEHGLEYGVALLKSSDQRSGQGVIAGDRYFAPSSGEGQGKAEKGNSIANIQVQ</sequence>